<gene>
    <name evidence="1" type="ORF">ETE62_01885</name>
</gene>
<reference evidence="1" key="1">
    <citation type="submission" date="2019-01" db="EMBL/GenBank/DDBJ databases">
        <authorList>
            <person name="Lista F."/>
            <person name="Anselmo A."/>
        </authorList>
    </citation>
    <scope>NUCLEOTIDE SEQUENCE</scope>
    <source>
        <strain evidence="1">22S</strain>
    </source>
</reference>
<organism evidence="1">
    <name type="scientific">Klebsiella pneumoniae</name>
    <dbReference type="NCBI Taxonomy" id="573"/>
    <lineage>
        <taxon>Bacteria</taxon>
        <taxon>Pseudomonadati</taxon>
        <taxon>Pseudomonadota</taxon>
        <taxon>Gammaproteobacteria</taxon>
        <taxon>Enterobacterales</taxon>
        <taxon>Enterobacteriaceae</taxon>
        <taxon>Klebsiella/Raoultella group</taxon>
        <taxon>Klebsiella</taxon>
        <taxon>Klebsiella pneumoniae complex</taxon>
    </lineage>
</organism>
<dbReference type="AlphaFoldDB" id="A0A483G1D0"/>
<sequence>MVNESCIVSPQQPHQKLINNLIISVNPAMYNRFLHLKSTSLFLKNIQIIDLKQISNCFVNIVLIRSQNIHFQLLNLSAKHKR</sequence>
<name>A0A483G1D0_KLEPN</name>
<evidence type="ECO:0000313" key="1">
    <source>
        <dbReference type="EMBL" id="TCX02010.1"/>
    </source>
</evidence>
<dbReference type="EMBL" id="SDCA01000002">
    <property type="protein sequence ID" value="TCX02010.1"/>
    <property type="molecule type" value="Genomic_DNA"/>
</dbReference>
<comment type="caution">
    <text evidence="1">The sequence shown here is derived from an EMBL/GenBank/DDBJ whole genome shotgun (WGS) entry which is preliminary data.</text>
</comment>
<protein>
    <submittedName>
        <fullName evidence="1">Uncharacterized protein</fullName>
    </submittedName>
</protein>
<accession>A0A483G1D0</accession>
<proteinExistence type="predicted"/>